<dbReference type="GO" id="GO:0022857">
    <property type="term" value="F:transmembrane transporter activity"/>
    <property type="evidence" value="ECO:0007669"/>
    <property type="project" value="UniProtKB-UniRule"/>
</dbReference>
<keyword evidence="2 9" id="KW-0813">Transport</keyword>
<dbReference type="InterPro" id="IPR055348">
    <property type="entry name" value="DctQ"/>
</dbReference>
<evidence type="ECO:0000313" key="11">
    <source>
        <dbReference type="EMBL" id="EKB30332.1"/>
    </source>
</evidence>
<evidence type="ECO:0000256" key="3">
    <source>
        <dbReference type="ARBA" id="ARBA00022475"/>
    </source>
</evidence>
<dbReference type="PANTHER" id="PTHR35011">
    <property type="entry name" value="2,3-DIKETO-L-GULONATE TRAP TRANSPORTER SMALL PERMEASE PROTEIN YIAM"/>
    <property type="match status" value="1"/>
</dbReference>
<dbReference type="RefSeq" id="WP_005436802.1">
    <property type="nucleotide sequence ID" value="NZ_JH815520.1"/>
</dbReference>
<comment type="function">
    <text evidence="9">Part of the tripartite ATP-independent periplasmic (TRAP) transport system.</text>
</comment>
<evidence type="ECO:0000256" key="6">
    <source>
        <dbReference type="ARBA" id="ARBA00022989"/>
    </source>
</evidence>
<feature type="transmembrane region" description="Helical" evidence="9">
    <location>
        <begin position="98"/>
        <end position="119"/>
    </location>
</feature>
<name>K1JRL5_9BURK</name>
<dbReference type="eggNOG" id="ENOG5033MG4">
    <property type="taxonomic scope" value="Bacteria"/>
</dbReference>
<feature type="transmembrane region" description="Helical" evidence="9">
    <location>
        <begin position="21"/>
        <end position="46"/>
    </location>
</feature>
<evidence type="ECO:0000256" key="8">
    <source>
        <dbReference type="ARBA" id="ARBA00038436"/>
    </source>
</evidence>
<dbReference type="GO" id="GO:0015740">
    <property type="term" value="P:C4-dicarboxylate transport"/>
    <property type="evidence" value="ECO:0007669"/>
    <property type="project" value="TreeGrafter"/>
</dbReference>
<evidence type="ECO:0000256" key="7">
    <source>
        <dbReference type="ARBA" id="ARBA00023136"/>
    </source>
</evidence>
<accession>K1JRL5</accession>
<evidence type="ECO:0000256" key="5">
    <source>
        <dbReference type="ARBA" id="ARBA00022692"/>
    </source>
</evidence>
<evidence type="ECO:0000313" key="12">
    <source>
        <dbReference type="Proteomes" id="UP000005835"/>
    </source>
</evidence>
<organism evidence="11 12">
    <name type="scientific">Sutterella wadsworthensis 2_1_59BFAA</name>
    <dbReference type="NCBI Taxonomy" id="742823"/>
    <lineage>
        <taxon>Bacteria</taxon>
        <taxon>Pseudomonadati</taxon>
        <taxon>Pseudomonadota</taxon>
        <taxon>Betaproteobacteria</taxon>
        <taxon>Burkholderiales</taxon>
        <taxon>Sutterellaceae</taxon>
        <taxon>Sutterella</taxon>
    </lineage>
</organism>
<keyword evidence="12" id="KW-1185">Reference proteome</keyword>
<comment type="subunit">
    <text evidence="9">The complex comprises the extracytoplasmic solute receptor protein and the two transmembrane proteins.</text>
</comment>
<dbReference type="Proteomes" id="UP000005835">
    <property type="component" value="Unassembled WGS sequence"/>
</dbReference>
<evidence type="ECO:0000259" key="10">
    <source>
        <dbReference type="Pfam" id="PF04290"/>
    </source>
</evidence>
<dbReference type="AlphaFoldDB" id="K1JRL5"/>
<dbReference type="PANTHER" id="PTHR35011:SF2">
    <property type="entry name" value="2,3-DIKETO-L-GULONATE TRAP TRANSPORTER SMALL PERMEASE PROTEIN YIAM"/>
    <property type="match status" value="1"/>
</dbReference>
<comment type="caution">
    <text evidence="11">The sequence shown here is derived from an EMBL/GenBank/DDBJ whole genome shotgun (WGS) entry which is preliminary data.</text>
</comment>
<feature type="domain" description="Tripartite ATP-independent periplasmic transporters DctQ component" evidence="10">
    <location>
        <begin position="34"/>
        <end position="164"/>
    </location>
</feature>
<evidence type="ECO:0000256" key="1">
    <source>
        <dbReference type="ARBA" id="ARBA00004429"/>
    </source>
</evidence>
<feature type="transmembrane region" description="Helical" evidence="9">
    <location>
        <begin position="58"/>
        <end position="77"/>
    </location>
</feature>
<keyword evidence="4 9" id="KW-0997">Cell inner membrane</keyword>
<evidence type="ECO:0000256" key="2">
    <source>
        <dbReference type="ARBA" id="ARBA00022448"/>
    </source>
</evidence>
<comment type="similarity">
    <text evidence="8 9">Belongs to the TRAP transporter small permease family.</text>
</comment>
<reference evidence="11 12" key="1">
    <citation type="submission" date="2012-05" db="EMBL/GenBank/DDBJ databases">
        <title>The Genome Sequence of Sutterella wadsworthensis 2_1_59BFAA.</title>
        <authorList>
            <consortium name="The Broad Institute Genome Sequencing Platform"/>
            <person name="Earl A."/>
            <person name="Ward D."/>
            <person name="Feldgarden M."/>
            <person name="Gevers D."/>
            <person name="Daigneault M."/>
            <person name="Strauss J."/>
            <person name="Allen-Vercoe E."/>
            <person name="Walker B."/>
            <person name="Young S.K."/>
            <person name="Zeng Q."/>
            <person name="Gargeya S."/>
            <person name="Fitzgerald M."/>
            <person name="Haas B."/>
            <person name="Abouelleil A."/>
            <person name="Alvarado L."/>
            <person name="Arachchi H.M."/>
            <person name="Berlin A.M."/>
            <person name="Chapman S.B."/>
            <person name="Goldberg J."/>
            <person name="Griggs A."/>
            <person name="Gujja S."/>
            <person name="Hansen M."/>
            <person name="Howarth C."/>
            <person name="Imamovic A."/>
            <person name="Larimer J."/>
            <person name="McCowen C."/>
            <person name="Montmayeur A."/>
            <person name="Murphy C."/>
            <person name="Neiman D."/>
            <person name="Pearson M."/>
            <person name="Priest M."/>
            <person name="Roberts A."/>
            <person name="Saif S."/>
            <person name="Shea T."/>
            <person name="Sisk P."/>
            <person name="Sykes S."/>
            <person name="Wortman J."/>
            <person name="Nusbaum C."/>
            <person name="Birren B."/>
        </authorList>
    </citation>
    <scope>NUCLEOTIDE SEQUENCE [LARGE SCALE GENOMIC DNA]</scope>
    <source>
        <strain evidence="11 12">2_1_59BFAA</strain>
    </source>
</reference>
<evidence type="ECO:0000256" key="4">
    <source>
        <dbReference type="ARBA" id="ARBA00022519"/>
    </source>
</evidence>
<dbReference type="EMBL" id="ADMG01000046">
    <property type="protein sequence ID" value="EKB30332.1"/>
    <property type="molecule type" value="Genomic_DNA"/>
</dbReference>
<keyword evidence="7 9" id="KW-0472">Membrane</keyword>
<evidence type="ECO:0000256" key="9">
    <source>
        <dbReference type="RuleBase" id="RU369079"/>
    </source>
</evidence>
<sequence length="172" mass="19245">MGALMSAVMNLLKAADRCVSVTARTVSTLALAGIFVMFIANVFVRFVPVYNFTQTDDWIQILLVWMIFPGAMELVRTRGHFVVDVITDRVAGTNFGHCCRLAVTVIELVTYALICWYGIVWVLRAQATFQSIPWLQVRWAYAAIPVSAFFMTIYGVRDLILAVRAFLPAKSA</sequence>
<keyword evidence="3" id="KW-1003">Cell membrane</keyword>
<keyword evidence="6 9" id="KW-1133">Transmembrane helix</keyword>
<dbReference type="InterPro" id="IPR007387">
    <property type="entry name" value="TRAP_DctQ"/>
</dbReference>
<dbReference type="HOGENOM" id="CLU_123375_0_0_4"/>
<protein>
    <recommendedName>
        <fullName evidence="9">TRAP transporter small permease protein</fullName>
    </recommendedName>
</protein>
<dbReference type="GO" id="GO:0005886">
    <property type="term" value="C:plasma membrane"/>
    <property type="evidence" value="ECO:0007669"/>
    <property type="project" value="UniProtKB-SubCell"/>
</dbReference>
<gene>
    <name evidence="11" type="ORF">HMPREF9465_02069</name>
</gene>
<dbReference type="PATRIC" id="fig|742823.3.peg.2076"/>
<dbReference type="STRING" id="742823.HMPREF9465_02069"/>
<dbReference type="Pfam" id="PF04290">
    <property type="entry name" value="DctQ"/>
    <property type="match status" value="1"/>
</dbReference>
<keyword evidence="5 9" id="KW-0812">Transmembrane</keyword>
<proteinExistence type="inferred from homology"/>
<comment type="subcellular location">
    <subcellularLocation>
        <location evidence="1 9">Cell inner membrane</location>
        <topology evidence="1 9">Multi-pass membrane protein</topology>
    </subcellularLocation>
</comment>
<feature type="transmembrane region" description="Helical" evidence="9">
    <location>
        <begin position="139"/>
        <end position="156"/>
    </location>
</feature>